<dbReference type="NCBIfam" id="TIGR02892">
    <property type="entry name" value="spore_yabP"/>
    <property type="match status" value="1"/>
</dbReference>
<dbReference type="GO" id="GO:0030435">
    <property type="term" value="P:sporulation resulting in formation of a cellular spore"/>
    <property type="evidence" value="ECO:0007669"/>
    <property type="project" value="InterPro"/>
</dbReference>
<dbReference type="InterPro" id="IPR012504">
    <property type="entry name" value="Spore_YabP"/>
</dbReference>
<dbReference type="PIRSF" id="PIRSF011576">
    <property type="entry name" value="YabP"/>
    <property type="match status" value="1"/>
</dbReference>
<dbReference type="STRING" id="1469948.GCA_000732725_03229"/>
<reference evidence="1 2" key="1">
    <citation type="submission" date="2019-03" db="EMBL/GenBank/DDBJ databases">
        <title>Genomic Encyclopedia of Type Strains, Phase IV (KMG-IV): sequencing the most valuable type-strain genomes for metagenomic binning, comparative biology and taxonomic classification.</title>
        <authorList>
            <person name="Goeker M."/>
        </authorList>
    </citation>
    <scope>NUCLEOTIDE SEQUENCE [LARGE SCALE GENOMIC DNA]</scope>
    <source>
        <strain evidence="1 2">DSM 100556</strain>
    </source>
</reference>
<proteinExistence type="predicted"/>
<gene>
    <name evidence="1" type="ORF">EDD76_12245</name>
</gene>
<dbReference type="Proteomes" id="UP000295718">
    <property type="component" value="Unassembled WGS sequence"/>
</dbReference>
<comment type="caution">
    <text evidence="1">The sequence shown here is derived from an EMBL/GenBank/DDBJ whole genome shotgun (WGS) entry which is preliminary data.</text>
</comment>
<organism evidence="1 2">
    <name type="scientific">Kineothrix alysoides</name>
    <dbReference type="NCBI Taxonomy" id="1469948"/>
    <lineage>
        <taxon>Bacteria</taxon>
        <taxon>Bacillati</taxon>
        <taxon>Bacillota</taxon>
        <taxon>Clostridia</taxon>
        <taxon>Lachnospirales</taxon>
        <taxon>Lachnospiraceae</taxon>
        <taxon>Kineothrix</taxon>
    </lineage>
</organism>
<dbReference type="RefSeq" id="WP_031391869.1">
    <property type="nucleotide sequence ID" value="NZ_JPNB01000002.1"/>
</dbReference>
<dbReference type="InterPro" id="IPR038705">
    <property type="entry name" value="YabP_sf"/>
</dbReference>
<sequence>MEDLNTAKQRTHKLMLTNRRTCTISGVSDVLSFDIKEVLLETDQGMLMIKGGDLHVSRLTLDKGEVDIDGKIDSLTYSEVTGYGGKGESLISRLFK</sequence>
<dbReference type="AlphaFoldDB" id="A0A4R1QKL1"/>
<dbReference type="InterPro" id="IPR022476">
    <property type="entry name" value="Spore_YabP/YqfC"/>
</dbReference>
<name>A0A4R1QKL1_9FIRM</name>
<keyword evidence="2" id="KW-1185">Reference proteome</keyword>
<dbReference type="Pfam" id="PF07873">
    <property type="entry name" value="YabP"/>
    <property type="match status" value="1"/>
</dbReference>
<evidence type="ECO:0000313" key="1">
    <source>
        <dbReference type="EMBL" id="TCL54126.1"/>
    </source>
</evidence>
<dbReference type="EMBL" id="SLUO01000022">
    <property type="protein sequence ID" value="TCL54126.1"/>
    <property type="molecule type" value="Genomic_DNA"/>
</dbReference>
<dbReference type="OrthoDB" id="9795125at2"/>
<dbReference type="Gene3D" id="2.60.40.2000">
    <property type="match status" value="1"/>
</dbReference>
<evidence type="ECO:0000313" key="2">
    <source>
        <dbReference type="Proteomes" id="UP000295718"/>
    </source>
</evidence>
<accession>A0A4R1QKL1</accession>
<protein>
    <submittedName>
        <fullName evidence="1">Sporulation protein YabP</fullName>
    </submittedName>
</protein>